<organism evidence="2 3">
    <name type="scientific">Campylobacter rectus RM3267</name>
    <dbReference type="NCBI Taxonomy" id="553218"/>
    <lineage>
        <taxon>Bacteria</taxon>
        <taxon>Pseudomonadati</taxon>
        <taxon>Campylobacterota</taxon>
        <taxon>Epsilonproteobacteria</taxon>
        <taxon>Campylobacterales</taxon>
        <taxon>Campylobacteraceae</taxon>
        <taxon>Campylobacter</taxon>
    </lineage>
</organism>
<sequence>MLKFDRSRRKEQGLSKQKRRKESGCSRRKSEKRCGEISVKSVNLACKKRLSGRN</sequence>
<accession>B9D4D8</accession>
<name>B9D4D8_CAMRE</name>
<keyword evidence="3" id="KW-1185">Reference proteome</keyword>
<reference evidence="2 3" key="1">
    <citation type="submission" date="2008-08" db="EMBL/GenBank/DDBJ databases">
        <authorList>
            <person name="Madupu R."/>
            <person name="Durkin A.S."/>
            <person name="Torralba M."/>
            <person name="Methe B."/>
            <person name="Sutton G.G."/>
            <person name="Strausberg R.L."/>
            <person name="Nelson K.E."/>
        </authorList>
    </citation>
    <scope>NUCLEOTIDE SEQUENCE [LARGE SCALE GENOMIC DNA]</scope>
    <source>
        <strain evidence="2 3">RM3267</strain>
    </source>
</reference>
<dbReference type="AlphaFoldDB" id="B9D4D8"/>
<protein>
    <submittedName>
        <fullName evidence="2">Uncharacterized protein</fullName>
    </submittedName>
</protein>
<dbReference type="Proteomes" id="UP000003082">
    <property type="component" value="Unassembled WGS sequence"/>
</dbReference>
<feature type="compositionally biased region" description="Basic residues" evidence="1">
    <location>
        <begin position="16"/>
        <end position="31"/>
    </location>
</feature>
<comment type="caution">
    <text evidence="2">The sequence shown here is derived from an EMBL/GenBank/DDBJ whole genome shotgun (WGS) entry which is preliminary data.</text>
</comment>
<dbReference type="EMBL" id="ACFU01000026">
    <property type="protein sequence ID" value="EEF13146.1"/>
    <property type="molecule type" value="Genomic_DNA"/>
</dbReference>
<evidence type="ECO:0000313" key="3">
    <source>
        <dbReference type="Proteomes" id="UP000003082"/>
    </source>
</evidence>
<feature type="compositionally biased region" description="Basic and acidic residues" evidence="1">
    <location>
        <begin position="1"/>
        <end position="13"/>
    </location>
</feature>
<gene>
    <name evidence="2" type="ORF">CAMRE0001_2137</name>
</gene>
<evidence type="ECO:0000256" key="1">
    <source>
        <dbReference type="SAM" id="MobiDB-lite"/>
    </source>
</evidence>
<evidence type="ECO:0000313" key="2">
    <source>
        <dbReference type="EMBL" id="EEF13146.1"/>
    </source>
</evidence>
<proteinExistence type="predicted"/>
<feature type="region of interest" description="Disordered" evidence="1">
    <location>
        <begin position="1"/>
        <end position="31"/>
    </location>
</feature>